<keyword evidence="5" id="KW-0472">Membrane</keyword>
<evidence type="ECO:0000313" key="8">
    <source>
        <dbReference type="Proteomes" id="UP000276133"/>
    </source>
</evidence>
<sequence>KTSPCLKKTRSPEWNHSIEFVFRYPSLVRLLKIELCSEDASGVRVLAKEYLVISDISNYHNDLNYLPTYGPSYIDFYNEPNNMRIKKFNSQSQEDFNPLVHEPCSNSYTPLEASGSHYIARLLLGIKSSLVTNSSNLPDSPTYFKVPPVAEFVCYLILDECTMIDSRYLKGKIGFRLCIGNNGHERAEEGSETEPIEPIQLNKAMPIYLSYERVKPCLCLRFRSEDMRYIMFKINYIEKKLCQLSDIYQQIKAILWTKTLDSNDLKRANNLYEYFLNTINRMKEFIKQDFLKKSFISEFNKFRIKQIRVEATNLADVIKLLFRLTHKFRQSKSNENFKFYIDLIIRNTMIKIKKYLNEPFSYFPDVNLWFLLNGQKVGVCNLKCNDVVWSPEEDKRGCICAKKVYTDVKSLRAADFDDPERQNLARIRIFAWMGTSDQVESVLSEKISLANYEFSGNDLNELGVPKNPFARISIYNQSVYSKTIDNTVNPTWNQELVISQVFLHGNFEEILTKPPEIVVDIYDEDPLNQKEFMGRFYVDPVINTANEKPPKLKWYKLFHSHSTAGDILASFELIHLADDKMRPSAARAMINFNLIESVSYTLGFWIKKEQEIPKSITPRTRPYVFEAMKFFKNGELVELTEEANLAAKKFLSNSQIGCSVPFLIFYWGLRNIQDTNYITFGQQKICVQIQIGDEVLDPNIIEKCTTNSNFSLTHRRYEIQLPEEDEYKPHLNIRCECYGSFFFYTSMHKELQTVEKQFSRKILIGSCTIKSIGNYCYSNDQLKEFCRTSK</sequence>
<dbReference type="PANTHER" id="PTHR12546:SF33">
    <property type="entry name" value="SPERM VESICLE FUSION PROTEIN FER-1"/>
    <property type="match status" value="1"/>
</dbReference>
<evidence type="ECO:0000256" key="4">
    <source>
        <dbReference type="ARBA" id="ARBA00022989"/>
    </source>
</evidence>
<dbReference type="Pfam" id="PF00168">
    <property type="entry name" value="C2"/>
    <property type="match status" value="2"/>
</dbReference>
<dbReference type="Pfam" id="PF08150">
    <property type="entry name" value="FerB"/>
    <property type="match status" value="1"/>
</dbReference>
<evidence type="ECO:0000256" key="3">
    <source>
        <dbReference type="ARBA" id="ARBA00022737"/>
    </source>
</evidence>
<feature type="non-terminal residue" evidence="7">
    <location>
        <position position="1"/>
    </location>
</feature>
<name>A0A3M7QV63_BRAPC</name>
<reference evidence="7 8" key="1">
    <citation type="journal article" date="2018" name="Sci. Rep.">
        <title>Genomic signatures of local adaptation to the degree of environmental predictability in rotifers.</title>
        <authorList>
            <person name="Franch-Gras L."/>
            <person name="Hahn C."/>
            <person name="Garcia-Roger E.M."/>
            <person name="Carmona M.J."/>
            <person name="Serra M."/>
            <person name="Gomez A."/>
        </authorList>
    </citation>
    <scope>NUCLEOTIDE SEQUENCE [LARGE SCALE GENOMIC DNA]</scope>
    <source>
        <strain evidence="7">HYR1</strain>
    </source>
</reference>
<accession>A0A3M7QV63</accession>
<dbReference type="PROSITE" id="PS50004">
    <property type="entry name" value="C2"/>
    <property type="match status" value="1"/>
</dbReference>
<evidence type="ECO:0000256" key="5">
    <source>
        <dbReference type="ARBA" id="ARBA00023136"/>
    </source>
</evidence>
<evidence type="ECO:0000259" key="6">
    <source>
        <dbReference type="PROSITE" id="PS50004"/>
    </source>
</evidence>
<keyword evidence="2" id="KW-0812">Transmembrane</keyword>
<evidence type="ECO:0000313" key="7">
    <source>
        <dbReference type="EMBL" id="RNA15222.1"/>
    </source>
</evidence>
<dbReference type="SUPFAM" id="SSF49562">
    <property type="entry name" value="C2 domain (Calcium/lipid-binding domain, CaLB)"/>
    <property type="match status" value="1"/>
</dbReference>
<gene>
    <name evidence="7" type="ORF">BpHYR1_039828</name>
</gene>
<dbReference type="InterPro" id="IPR012561">
    <property type="entry name" value="Ferlin_B-domain"/>
</dbReference>
<comment type="subcellular location">
    <subcellularLocation>
        <location evidence="1">Membrane</location>
        <topology evidence="1">Single-pass membrane protein</topology>
    </subcellularLocation>
</comment>
<dbReference type="AlphaFoldDB" id="A0A3M7QV63"/>
<dbReference type="EMBL" id="REGN01005008">
    <property type="protein sequence ID" value="RNA15222.1"/>
    <property type="molecule type" value="Genomic_DNA"/>
</dbReference>
<dbReference type="InterPro" id="IPR000008">
    <property type="entry name" value="C2_dom"/>
</dbReference>
<organism evidence="7 8">
    <name type="scientific">Brachionus plicatilis</name>
    <name type="common">Marine rotifer</name>
    <name type="synonym">Brachionus muelleri</name>
    <dbReference type="NCBI Taxonomy" id="10195"/>
    <lineage>
        <taxon>Eukaryota</taxon>
        <taxon>Metazoa</taxon>
        <taxon>Spiralia</taxon>
        <taxon>Gnathifera</taxon>
        <taxon>Rotifera</taxon>
        <taxon>Eurotatoria</taxon>
        <taxon>Monogononta</taxon>
        <taxon>Pseudotrocha</taxon>
        <taxon>Ploima</taxon>
        <taxon>Brachionidae</taxon>
        <taxon>Brachionus</taxon>
    </lineage>
</organism>
<evidence type="ECO:0000256" key="1">
    <source>
        <dbReference type="ARBA" id="ARBA00004167"/>
    </source>
</evidence>
<evidence type="ECO:0000256" key="2">
    <source>
        <dbReference type="ARBA" id="ARBA00022692"/>
    </source>
</evidence>
<dbReference type="STRING" id="10195.A0A3M7QV63"/>
<proteinExistence type="predicted"/>
<dbReference type="InterPro" id="IPR035892">
    <property type="entry name" value="C2_domain_sf"/>
</dbReference>
<dbReference type="SMART" id="SM01201">
    <property type="entry name" value="FerB"/>
    <property type="match status" value="1"/>
</dbReference>
<protein>
    <submittedName>
        <fullName evidence="7">Otoferlin-like isoform X5</fullName>
    </submittedName>
</protein>
<feature type="domain" description="C2" evidence="6">
    <location>
        <begin position="432"/>
        <end position="555"/>
    </location>
</feature>
<dbReference type="Proteomes" id="UP000276133">
    <property type="component" value="Unassembled WGS sequence"/>
</dbReference>
<dbReference type="OrthoDB" id="270970at2759"/>
<dbReference type="SMART" id="SM00239">
    <property type="entry name" value="C2"/>
    <property type="match status" value="1"/>
</dbReference>
<keyword evidence="8" id="KW-1185">Reference proteome</keyword>
<dbReference type="GO" id="GO:0007009">
    <property type="term" value="P:plasma membrane organization"/>
    <property type="evidence" value="ECO:0007669"/>
    <property type="project" value="TreeGrafter"/>
</dbReference>
<dbReference type="PANTHER" id="PTHR12546">
    <property type="entry name" value="FER-1-LIKE"/>
    <property type="match status" value="1"/>
</dbReference>
<dbReference type="GO" id="GO:0016020">
    <property type="term" value="C:membrane"/>
    <property type="evidence" value="ECO:0007669"/>
    <property type="project" value="UniProtKB-SubCell"/>
</dbReference>
<comment type="caution">
    <text evidence="7">The sequence shown here is derived from an EMBL/GenBank/DDBJ whole genome shotgun (WGS) entry which is preliminary data.</text>
</comment>
<dbReference type="Gene3D" id="2.60.40.150">
    <property type="entry name" value="C2 domain"/>
    <property type="match status" value="1"/>
</dbReference>
<keyword evidence="3" id="KW-0677">Repeat</keyword>
<dbReference type="InterPro" id="IPR037721">
    <property type="entry name" value="Ferlin"/>
</dbReference>
<keyword evidence="4" id="KW-1133">Transmembrane helix</keyword>